<evidence type="ECO:0000313" key="1">
    <source>
        <dbReference type="EMBL" id="MBB4735120.1"/>
    </source>
</evidence>
<proteinExistence type="predicted"/>
<dbReference type="Proteomes" id="UP000540191">
    <property type="component" value="Unassembled WGS sequence"/>
</dbReference>
<dbReference type="GO" id="GO:0003677">
    <property type="term" value="F:DNA binding"/>
    <property type="evidence" value="ECO:0007669"/>
    <property type="project" value="InterPro"/>
</dbReference>
<accession>A0A7W7M2T4</accession>
<dbReference type="InterPro" id="IPR001387">
    <property type="entry name" value="Cro/C1-type_HTH"/>
</dbReference>
<dbReference type="CDD" id="cd00093">
    <property type="entry name" value="HTH_XRE"/>
    <property type="match status" value="1"/>
</dbReference>
<gene>
    <name evidence="1" type="ORF">HDA30_000628</name>
</gene>
<dbReference type="AlphaFoldDB" id="A0A7W7M2T4"/>
<reference evidence="1 2" key="1">
    <citation type="submission" date="2020-08" db="EMBL/GenBank/DDBJ databases">
        <title>Sequencing the genomes of 1000 actinobacteria strains.</title>
        <authorList>
            <person name="Klenk H.-P."/>
        </authorList>
    </citation>
    <scope>NUCLEOTIDE SEQUENCE [LARGE SCALE GENOMIC DNA]</scope>
    <source>
        <strain evidence="1 2">DSM 23974</strain>
    </source>
</reference>
<dbReference type="RefSeq" id="WP_184241085.1">
    <property type="nucleotide sequence ID" value="NZ_JACHNA010000001.1"/>
</dbReference>
<keyword evidence="2" id="KW-1185">Reference proteome</keyword>
<protein>
    <submittedName>
        <fullName evidence="1">Transcriptional regulator with XRE-family HTH domain</fullName>
    </submittedName>
</protein>
<name>A0A7W7M2T4_9MICC</name>
<dbReference type="Gene3D" id="1.10.260.40">
    <property type="entry name" value="lambda repressor-like DNA-binding domains"/>
    <property type="match status" value="1"/>
</dbReference>
<organism evidence="1 2">
    <name type="scientific">Micrococcus cohnii</name>
    <dbReference type="NCBI Taxonomy" id="993416"/>
    <lineage>
        <taxon>Bacteria</taxon>
        <taxon>Bacillati</taxon>
        <taxon>Actinomycetota</taxon>
        <taxon>Actinomycetes</taxon>
        <taxon>Micrococcales</taxon>
        <taxon>Micrococcaceae</taxon>
        <taxon>Micrococcus</taxon>
    </lineage>
</organism>
<sequence length="103" mass="10835">MLPPEMTADLTRAGRALAQVSPTALAEAAGLSKVRLRRFEKGLADLEPDELTNIEKALAEFGVVIVWPDEFGGIGVRRSFGGVRPGQLEVGADSDDDRGGASA</sequence>
<dbReference type="EMBL" id="JACHNA010000001">
    <property type="protein sequence ID" value="MBB4735120.1"/>
    <property type="molecule type" value="Genomic_DNA"/>
</dbReference>
<dbReference type="InterPro" id="IPR010982">
    <property type="entry name" value="Lambda_DNA-bd_dom_sf"/>
</dbReference>
<evidence type="ECO:0000313" key="2">
    <source>
        <dbReference type="Proteomes" id="UP000540191"/>
    </source>
</evidence>
<comment type="caution">
    <text evidence="1">The sequence shown here is derived from an EMBL/GenBank/DDBJ whole genome shotgun (WGS) entry which is preliminary data.</text>
</comment>